<dbReference type="Pfam" id="PF00005">
    <property type="entry name" value="ABC_tran"/>
    <property type="match status" value="1"/>
</dbReference>
<proteinExistence type="predicted"/>
<dbReference type="InterPro" id="IPR030921">
    <property type="entry name" value="LPS_export_LptB"/>
</dbReference>
<dbReference type="PROSITE" id="PS50893">
    <property type="entry name" value="ABC_TRANSPORTER_2"/>
    <property type="match status" value="1"/>
</dbReference>
<evidence type="ECO:0000256" key="1">
    <source>
        <dbReference type="ARBA" id="ARBA00022448"/>
    </source>
</evidence>
<organism evidence="6 7">
    <name type="scientific">Thermogemmata fonticola</name>
    <dbReference type="NCBI Taxonomy" id="2755323"/>
    <lineage>
        <taxon>Bacteria</taxon>
        <taxon>Pseudomonadati</taxon>
        <taxon>Planctomycetota</taxon>
        <taxon>Planctomycetia</taxon>
        <taxon>Gemmatales</taxon>
        <taxon>Gemmataceae</taxon>
        <taxon>Thermogemmata</taxon>
    </lineage>
</organism>
<feature type="region of interest" description="Disordered" evidence="4">
    <location>
        <begin position="278"/>
        <end position="298"/>
    </location>
</feature>
<dbReference type="InterPro" id="IPR027417">
    <property type="entry name" value="P-loop_NTPase"/>
</dbReference>
<dbReference type="InterPro" id="IPR003593">
    <property type="entry name" value="AAA+_ATPase"/>
</dbReference>
<reference evidence="6 7" key="1">
    <citation type="submission" date="2020-07" db="EMBL/GenBank/DDBJ databases">
        <title>Thermogemmata thermophila gen. nov., sp. nov., a novel moderate thermophilic planctomycete from a Kamchatka hot spring.</title>
        <authorList>
            <person name="Elcheninov A.G."/>
            <person name="Podosokorskaya O.A."/>
            <person name="Kovaleva O.L."/>
            <person name="Novikov A."/>
            <person name="Bonch-Osmolovskaya E.A."/>
            <person name="Toshchakov S.V."/>
            <person name="Kublanov I.V."/>
        </authorList>
    </citation>
    <scope>NUCLEOTIDE SEQUENCE [LARGE SCALE GENOMIC DNA]</scope>
    <source>
        <strain evidence="6 7">2918</strain>
    </source>
</reference>
<evidence type="ECO:0000313" key="6">
    <source>
        <dbReference type="EMBL" id="MBA2227296.1"/>
    </source>
</evidence>
<dbReference type="GO" id="GO:0055085">
    <property type="term" value="P:transmembrane transport"/>
    <property type="evidence" value="ECO:0007669"/>
    <property type="project" value="InterPro"/>
</dbReference>
<evidence type="ECO:0000256" key="4">
    <source>
        <dbReference type="SAM" id="MobiDB-lite"/>
    </source>
</evidence>
<dbReference type="EMBL" id="JACEFB010000012">
    <property type="protein sequence ID" value="MBA2227296.1"/>
    <property type="molecule type" value="Genomic_DNA"/>
</dbReference>
<name>A0A7V8VG13_9BACT</name>
<dbReference type="SMART" id="SM00382">
    <property type="entry name" value="AAA"/>
    <property type="match status" value="1"/>
</dbReference>
<comment type="caution">
    <text evidence="6">The sequence shown here is derived from an EMBL/GenBank/DDBJ whole genome shotgun (WGS) entry which is preliminary data.</text>
</comment>
<dbReference type="PROSITE" id="PS00211">
    <property type="entry name" value="ABC_TRANSPORTER_1"/>
    <property type="match status" value="1"/>
</dbReference>
<evidence type="ECO:0000259" key="5">
    <source>
        <dbReference type="PROSITE" id="PS50893"/>
    </source>
</evidence>
<dbReference type="RefSeq" id="WP_194539156.1">
    <property type="nucleotide sequence ID" value="NZ_JACEFB010000012.1"/>
</dbReference>
<protein>
    <submittedName>
        <fullName evidence="6">LPS export ABC transporter ATP-binding protein</fullName>
    </submittedName>
</protein>
<gene>
    <name evidence="6" type="primary">lptB</name>
    <name evidence="6" type="ORF">H0921_14130</name>
</gene>
<keyword evidence="3 6" id="KW-0067">ATP-binding</keyword>
<dbReference type="Gene3D" id="3.40.50.300">
    <property type="entry name" value="P-loop containing nucleotide triphosphate hydrolases"/>
    <property type="match status" value="1"/>
</dbReference>
<dbReference type="GO" id="GO:0016887">
    <property type="term" value="F:ATP hydrolysis activity"/>
    <property type="evidence" value="ECO:0007669"/>
    <property type="project" value="InterPro"/>
</dbReference>
<keyword evidence="2" id="KW-0547">Nucleotide-binding</keyword>
<evidence type="ECO:0000256" key="3">
    <source>
        <dbReference type="ARBA" id="ARBA00022840"/>
    </source>
</evidence>
<dbReference type="GO" id="GO:0043190">
    <property type="term" value="C:ATP-binding cassette (ABC) transporter complex"/>
    <property type="evidence" value="ECO:0007669"/>
    <property type="project" value="InterPro"/>
</dbReference>
<dbReference type="InterPro" id="IPR017871">
    <property type="entry name" value="ABC_transporter-like_CS"/>
</dbReference>
<dbReference type="InterPro" id="IPR051120">
    <property type="entry name" value="ABC_AA/LPS_Transport"/>
</dbReference>
<accession>A0A7V8VG13</accession>
<evidence type="ECO:0000313" key="7">
    <source>
        <dbReference type="Proteomes" id="UP000542342"/>
    </source>
</evidence>
<dbReference type="PANTHER" id="PTHR45772">
    <property type="entry name" value="CONSERVED COMPONENT OF ABC TRANSPORTER FOR NATURAL AMINO ACIDS-RELATED"/>
    <property type="match status" value="1"/>
</dbReference>
<dbReference type="AlphaFoldDB" id="A0A7V8VG13"/>
<dbReference type="GO" id="GO:0005524">
    <property type="term" value="F:ATP binding"/>
    <property type="evidence" value="ECO:0007669"/>
    <property type="project" value="UniProtKB-KW"/>
</dbReference>
<feature type="domain" description="ABC transporter" evidence="5">
    <location>
        <begin position="4"/>
        <end position="244"/>
    </location>
</feature>
<dbReference type="InterPro" id="IPR003439">
    <property type="entry name" value="ABC_transporter-like_ATP-bd"/>
</dbReference>
<dbReference type="Proteomes" id="UP000542342">
    <property type="component" value="Unassembled WGS sequence"/>
</dbReference>
<evidence type="ECO:0000256" key="2">
    <source>
        <dbReference type="ARBA" id="ARBA00022741"/>
    </source>
</evidence>
<dbReference type="PANTHER" id="PTHR45772:SF10">
    <property type="entry name" value="LIPOPOLYSACCHARIDE EXPORT SYSTEM ATP-BINDING PROTEIN LPTB"/>
    <property type="match status" value="1"/>
</dbReference>
<sequence length="403" mass="44802">MALLEVQGLVKVFGRREVVKGVSFEVQAGEVVGLLGPNGAGKTTSFRMATGQLTPNAGRVLFNGEDVTHLPMYQRARRGMGYLSQEPSVFRKLTVEQNLLAILEALPRSRTLGRPLTRRERRQRTEEALRRFKLEHVRSNIAARCSGGEKRRLEIARCLVCEPLLILLDEPFAAVDPLTTEDIRHNIRELARSGIGILITDHNVREVFRTADRVYLITDGQVVTHGTPHQLVNDEIAIKAYLGRSFEEDGFTRQMAARANRNVESVLQSAASAALAASPTSGAVSSRGPETGPSVRDEHHLPLELLELERLRLAIEALIDDAALSQATVQLVRSGPRAVPLLLDALERQELLLRQRAFEVLRYLVRTHGPHEGNEPILLPFDPAGPPELRRRQLAFLRLRLGA</sequence>
<dbReference type="NCBIfam" id="TIGR04406">
    <property type="entry name" value="LPS_export_lptB"/>
    <property type="match status" value="1"/>
</dbReference>
<keyword evidence="1" id="KW-0813">Transport</keyword>
<dbReference type="SUPFAM" id="SSF52540">
    <property type="entry name" value="P-loop containing nucleoside triphosphate hydrolases"/>
    <property type="match status" value="1"/>
</dbReference>
<keyword evidence="7" id="KW-1185">Reference proteome</keyword>